<feature type="region of interest" description="Disordered" evidence="1">
    <location>
        <begin position="1"/>
        <end position="21"/>
    </location>
</feature>
<keyword evidence="3" id="KW-1185">Reference proteome</keyword>
<accession>A0A8T2PAA2</accession>
<name>A0A8T2PAA2_9TELE</name>
<organism evidence="2 3">
    <name type="scientific">Albula glossodonta</name>
    <name type="common">roundjaw bonefish</name>
    <dbReference type="NCBI Taxonomy" id="121402"/>
    <lineage>
        <taxon>Eukaryota</taxon>
        <taxon>Metazoa</taxon>
        <taxon>Chordata</taxon>
        <taxon>Craniata</taxon>
        <taxon>Vertebrata</taxon>
        <taxon>Euteleostomi</taxon>
        <taxon>Actinopterygii</taxon>
        <taxon>Neopterygii</taxon>
        <taxon>Teleostei</taxon>
        <taxon>Albuliformes</taxon>
        <taxon>Albulidae</taxon>
        <taxon>Albula</taxon>
    </lineage>
</organism>
<evidence type="ECO:0000256" key="1">
    <source>
        <dbReference type="SAM" id="MobiDB-lite"/>
    </source>
</evidence>
<gene>
    <name evidence="2" type="ORF">JZ751_029207</name>
</gene>
<evidence type="ECO:0000313" key="3">
    <source>
        <dbReference type="Proteomes" id="UP000824540"/>
    </source>
</evidence>
<evidence type="ECO:0000313" key="2">
    <source>
        <dbReference type="EMBL" id="KAG9348890.1"/>
    </source>
</evidence>
<sequence length="59" mass="6391">MRPRGEAKKYHTTNHTLPMTSEDDVVSVPSVHAAPGAQHNQGGCYGEETNELAKSDLRA</sequence>
<comment type="caution">
    <text evidence="2">The sequence shown here is derived from an EMBL/GenBank/DDBJ whole genome shotgun (WGS) entry which is preliminary data.</text>
</comment>
<proteinExistence type="predicted"/>
<feature type="region of interest" description="Disordered" evidence="1">
    <location>
        <begin position="33"/>
        <end position="59"/>
    </location>
</feature>
<dbReference type="Proteomes" id="UP000824540">
    <property type="component" value="Unassembled WGS sequence"/>
</dbReference>
<reference evidence="2" key="1">
    <citation type="thesis" date="2021" institute="BYU ScholarsArchive" country="Provo, UT, USA">
        <title>Applications of and Algorithms for Genome Assembly and Genomic Analyses with an Emphasis on Marine Teleosts.</title>
        <authorList>
            <person name="Pickett B.D."/>
        </authorList>
    </citation>
    <scope>NUCLEOTIDE SEQUENCE</scope>
    <source>
        <strain evidence="2">HI-2016</strain>
    </source>
</reference>
<dbReference type="AlphaFoldDB" id="A0A8T2PAA2"/>
<dbReference type="EMBL" id="JAFBMS010000010">
    <property type="protein sequence ID" value="KAG9348890.1"/>
    <property type="molecule type" value="Genomic_DNA"/>
</dbReference>
<protein>
    <submittedName>
        <fullName evidence="2">Uncharacterized protein</fullName>
    </submittedName>
</protein>